<dbReference type="AlphaFoldDB" id="A0AA38VPQ2"/>
<evidence type="ECO:0000256" key="4">
    <source>
        <dbReference type="ARBA" id="ARBA00023002"/>
    </source>
</evidence>
<dbReference type="Gene3D" id="3.50.50.60">
    <property type="entry name" value="FAD/NAD(P)-binding domain"/>
    <property type="match status" value="3"/>
</dbReference>
<dbReference type="GO" id="GO:0050661">
    <property type="term" value="F:NADP binding"/>
    <property type="evidence" value="ECO:0007669"/>
    <property type="project" value="InterPro"/>
</dbReference>
<evidence type="ECO:0000313" key="6">
    <source>
        <dbReference type="Proteomes" id="UP001174694"/>
    </source>
</evidence>
<organism evidence="5 6">
    <name type="scientific">Pleurostoma richardsiae</name>
    <dbReference type="NCBI Taxonomy" id="41990"/>
    <lineage>
        <taxon>Eukaryota</taxon>
        <taxon>Fungi</taxon>
        <taxon>Dikarya</taxon>
        <taxon>Ascomycota</taxon>
        <taxon>Pezizomycotina</taxon>
        <taxon>Sordariomycetes</taxon>
        <taxon>Sordariomycetidae</taxon>
        <taxon>Calosphaeriales</taxon>
        <taxon>Pleurostomataceae</taxon>
        <taxon>Pleurostoma</taxon>
    </lineage>
</organism>
<keyword evidence="6" id="KW-1185">Reference proteome</keyword>
<dbReference type="Pfam" id="PF00743">
    <property type="entry name" value="FMO-like"/>
    <property type="match status" value="1"/>
</dbReference>
<comment type="similarity">
    <text evidence="1">Belongs to the FAD-binding monooxygenase family.</text>
</comment>
<accession>A0AA38VPQ2</accession>
<dbReference type="GO" id="GO:0050660">
    <property type="term" value="F:flavin adenine dinucleotide binding"/>
    <property type="evidence" value="ECO:0007669"/>
    <property type="project" value="InterPro"/>
</dbReference>
<comment type="caution">
    <text evidence="5">The sequence shown here is derived from an EMBL/GenBank/DDBJ whole genome shotgun (WGS) entry which is preliminary data.</text>
</comment>
<evidence type="ECO:0000256" key="2">
    <source>
        <dbReference type="ARBA" id="ARBA00022630"/>
    </source>
</evidence>
<name>A0AA38VPQ2_9PEZI</name>
<evidence type="ECO:0000313" key="5">
    <source>
        <dbReference type="EMBL" id="KAJ9144148.1"/>
    </source>
</evidence>
<dbReference type="InterPro" id="IPR036188">
    <property type="entry name" value="FAD/NAD-bd_sf"/>
</dbReference>
<gene>
    <name evidence="5" type="ORF">NKR23_g6058</name>
</gene>
<dbReference type="InterPro" id="IPR051209">
    <property type="entry name" value="FAD-bind_Monooxygenase_sf"/>
</dbReference>
<sequence length="623" mass="70146">MDDSLHLYRSQPLRCTIIGAGVSGLLMAYKLRKHLKGYVHFNIYEKNSELGGTWHENTYPGCACDVPSHCYQYPFAPNPAWSKFYASSKEIKSYLEGVAKHFDLEHFIHYSSRVVSAQWLEEPGIWTVQVENGPSVESEILVNASGILNHPQLPDIEGLSNFAGPLLHTASWDSSVDLKGKRVAVIGSGASAVQLLPEIQPLSSQVHVFIRTPSWITRPLGMPIPDATNYTYKENEKDGFRLNEEAYLKIRKSFEADSNGQFRAFFKGSTEQEDVRAKFETRMKTLIHDEDLQRKLIPSFEAGCRRINPGEQFLVALQQPNVQPVFDRIDKITPHGVVAAVTEYPADILVAATGFNTSFRPRFPIIGRNNVNLQDIWAEEPVSYWGTGVAGFPNYLIFLGPNTPISNGSLMGSLEATGDYFVRLIRKMIRQHVKAFDVRPDAQQDFDRHTQSYMQNMVWTGTCRSWYKKGVDGRVSALWPGSSLHYIQALAENRWEDYQWGYEGERYEYWRHGLSWIEDPETDPLGLDEQESLRTCSTIPKKDSDLAFYIRKSPPLPHSSIPNLKEEEREAACGSNVSVSLATEAVDGHIENTVNQLIDDTLSGKAAETQRNVPAGVVITVPV</sequence>
<evidence type="ECO:0000256" key="1">
    <source>
        <dbReference type="ARBA" id="ARBA00010139"/>
    </source>
</evidence>
<keyword evidence="4" id="KW-0560">Oxidoreductase</keyword>
<dbReference type="Proteomes" id="UP001174694">
    <property type="component" value="Unassembled WGS sequence"/>
</dbReference>
<reference evidence="5" key="1">
    <citation type="submission" date="2022-07" db="EMBL/GenBank/DDBJ databases">
        <title>Fungi with potential for degradation of polypropylene.</title>
        <authorList>
            <person name="Gostincar C."/>
        </authorList>
    </citation>
    <scope>NUCLEOTIDE SEQUENCE</scope>
    <source>
        <strain evidence="5">EXF-13308</strain>
    </source>
</reference>
<keyword evidence="3" id="KW-0274">FAD</keyword>
<dbReference type="SUPFAM" id="SSF51905">
    <property type="entry name" value="FAD/NAD(P)-binding domain"/>
    <property type="match status" value="2"/>
</dbReference>
<dbReference type="GO" id="GO:0004499">
    <property type="term" value="F:N,N-dimethylaniline monooxygenase activity"/>
    <property type="evidence" value="ECO:0007669"/>
    <property type="project" value="InterPro"/>
</dbReference>
<dbReference type="PANTHER" id="PTHR42877">
    <property type="entry name" value="L-ORNITHINE N(5)-MONOOXYGENASE-RELATED"/>
    <property type="match status" value="1"/>
</dbReference>
<protein>
    <submittedName>
        <fullName evidence="5">Monooxygenase</fullName>
    </submittedName>
</protein>
<keyword evidence="2" id="KW-0285">Flavoprotein</keyword>
<dbReference type="EMBL" id="JANBVO010000017">
    <property type="protein sequence ID" value="KAJ9144148.1"/>
    <property type="molecule type" value="Genomic_DNA"/>
</dbReference>
<dbReference type="PANTHER" id="PTHR42877:SF8">
    <property type="entry name" value="MONOOXYGENASE"/>
    <property type="match status" value="1"/>
</dbReference>
<proteinExistence type="inferred from homology"/>
<evidence type="ECO:0000256" key="3">
    <source>
        <dbReference type="ARBA" id="ARBA00022827"/>
    </source>
</evidence>
<keyword evidence="5" id="KW-0503">Monooxygenase</keyword>
<dbReference type="InterPro" id="IPR020946">
    <property type="entry name" value="Flavin_mOase-like"/>
</dbReference>